<comment type="caution">
    <text evidence="1">The sequence shown here is derived from an EMBL/GenBank/DDBJ whole genome shotgun (WGS) entry which is preliminary data.</text>
</comment>
<dbReference type="EMBL" id="JAPYKS010000120">
    <property type="protein sequence ID" value="MEI9413309.1"/>
    <property type="molecule type" value="Genomic_DNA"/>
</dbReference>
<keyword evidence="2" id="KW-1185">Reference proteome</keyword>
<evidence type="ECO:0000313" key="2">
    <source>
        <dbReference type="Proteomes" id="UP001387293"/>
    </source>
</evidence>
<accession>A0ABU8L5S7</accession>
<proteinExistence type="predicted"/>
<dbReference type="NCBIfam" id="TIGR01965">
    <property type="entry name" value="VCBS_repeat"/>
    <property type="match status" value="1"/>
</dbReference>
<dbReference type="InterPro" id="IPR010221">
    <property type="entry name" value="VCBS_dom"/>
</dbReference>
<protein>
    <submittedName>
        <fullName evidence="1">VCBS domain-containing protein</fullName>
    </submittedName>
</protein>
<dbReference type="Proteomes" id="UP001387293">
    <property type="component" value="Unassembled WGS sequence"/>
</dbReference>
<name>A0ABU8L5S7_9HYPH</name>
<dbReference type="InterPro" id="IPR013783">
    <property type="entry name" value="Ig-like_fold"/>
</dbReference>
<evidence type="ECO:0000313" key="1">
    <source>
        <dbReference type="EMBL" id="MEI9413309.1"/>
    </source>
</evidence>
<dbReference type="Gene3D" id="2.60.40.10">
    <property type="entry name" value="Immunoglobulins"/>
    <property type="match status" value="1"/>
</dbReference>
<feature type="non-terminal residue" evidence="1">
    <location>
        <position position="1"/>
    </location>
</feature>
<gene>
    <name evidence="1" type="ORF">O7A60_31950</name>
</gene>
<dbReference type="RefSeq" id="WP_337109616.1">
    <property type="nucleotide sequence ID" value="NZ_JAPYKS010000120.1"/>
</dbReference>
<reference evidence="1 2" key="1">
    <citation type="submission" date="2022-12" db="EMBL/GenBank/DDBJ databases">
        <authorList>
            <person name="Muema E."/>
        </authorList>
    </citation>
    <scope>NUCLEOTIDE SEQUENCE [LARGE SCALE GENOMIC DNA]</scope>
    <source>
        <strain evidence="2">1326</strain>
    </source>
</reference>
<feature type="non-terminal residue" evidence="1">
    <location>
        <position position="84"/>
    </location>
</feature>
<sequence>AAVLSADVRNLTETNSATDISSSGTLTVSDVDSPATFVAQAGTVGTYGAFSIDSAGAWTYTASSAHNEFAAGTTYTDTFDVVSA</sequence>
<organism evidence="1 2">
    <name type="scientific">Mesorhizobium salmacidum</name>
    <dbReference type="NCBI Taxonomy" id="3015171"/>
    <lineage>
        <taxon>Bacteria</taxon>
        <taxon>Pseudomonadati</taxon>
        <taxon>Pseudomonadota</taxon>
        <taxon>Alphaproteobacteria</taxon>
        <taxon>Hyphomicrobiales</taxon>
        <taxon>Phyllobacteriaceae</taxon>
        <taxon>Mesorhizobium</taxon>
    </lineage>
</organism>